<dbReference type="EMBL" id="JAVDQT010000001">
    <property type="protein sequence ID" value="MDR6431285.1"/>
    <property type="molecule type" value="Genomic_DNA"/>
</dbReference>
<reference evidence="1 2" key="1">
    <citation type="submission" date="2023-07" db="EMBL/GenBank/DDBJ databases">
        <title>Sorghum-associated microbial communities from plants grown in Nebraska, USA.</title>
        <authorList>
            <person name="Schachtman D."/>
        </authorList>
    </citation>
    <scope>NUCLEOTIDE SEQUENCE [LARGE SCALE GENOMIC DNA]</scope>
    <source>
        <strain evidence="1 2">DS1730</strain>
    </source>
</reference>
<proteinExistence type="predicted"/>
<accession>A0ABU1M612</accession>
<evidence type="ECO:0000313" key="1">
    <source>
        <dbReference type="EMBL" id="MDR6431285.1"/>
    </source>
</evidence>
<dbReference type="Proteomes" id="UP001184614">
    <property type="component" value="Unassembled WGS sequence"/>
</dbReference>
<gene>
    <name evidence="1" type="ORF">J2782_000990</name>
</gene>
<protein>
    <submittedName>
        <fullName evidence="1">Uncharacterized protein</fullName>
    </submittedName>
</protein>
<name>A0ABU1M612_9HYPH</name>
<dbReference type="RefSeq" id="WP_310010483.1">
    <property type="nucleotide sequence ID" value="NZ_JAVDQT010000001.1"/>
</dbReference>
<comment type="caution">
    <text evidence="1">The sequence shown here is derived from an EMBL/GenBank/DDBJ whole genome shotgun (WGS) entry which is preliminary data.</text>
</comment>
<sequence length="120" mass="13019">MSGSSATPGPWSQGVLLSTATTRRWSKEVREQVQADESLRVFSNFRAKDEGRGRKLVAVFERPEDAKLGSAAPDLLEAVYAALPFVEDALDDPAYKAGAVKKHLDTMKEAIAKAEGRDIA</sequence>
<evidence type="ECO:0000313" key="2">
    <source>
        <dbReference type="Proteomes" id="UP001184614"/>
    </source>
</evidence>
<organism evidence="1 2">
    <name type="scientific">Brucella pseudogrignonensis</name>
    <dbReference type="NCBI Taxonomy" id="419475"/>
    <lineage>
        <taxon>Bacteria</taxon>
        <taxon>Pseudomonadati</taxon>
        <taxon>Pseudomonadota</taxon>
        <taxon>Alphaproteobacteria</taxon>
        <taxon>Hyphomicrobiales</taxon>
        <taxon>Brucellaceae</taxon>
        <taxon>Brucella/Ochrobactrum group</taxon>
        <taxon>Brucella</taxon>
    </lineage>
</organism>
<keyword evidence="2" id="KW-1185">Reference proteome</keyword>